<comment type="function">
    <text evidence="1">Probable oxidoreductase that may play a role as regulator of mitochondrial function.</text>
</comment>
<dbReference type="SUPFAM" id="SSF51905">
    <property type="entry name" value="FAD/NAD(P)-binding domain"/>
    <property type="match status" value="1"/>
</dbReference>
<sequence>MTWAPSLGRACQPDLGVVTSDADVIVAGAGHNSLIAACYLAKAGYRCLVLDARDVPGGGATTEEVLLPGYKIDTCATGHTLIRVNPLLTRDELGLIKDYGLRYIDPDPVAHVAFPDGEQLTMWLDKDRTAAEIARFNQGDADAYLRLLADYDAVKSAFSGAQFTPVGFGPSLDQRLAEHPRGRVWQRIAQLSPWDVIRHEFTDRHVQAFMLWMAFQTNQAVDMPGSGVLAYSLVFGRQQRSWSILPGGSQTLVDVLVRYLEDHGSTIVTGRTVTRLILDGGRCVGVEAADSTGGRHEYRAARAVLSTIHVTHLRDMAPASSWPEEFHYSVDTYDVGIPGFGVYLATSAPPVFETPGNAGRTAVSAGTVGWPEDVIGLGADLRAGRFIDGVPWLLIATPTLADPTRAPAGHHTVKLLSQNVYDVQDWDVIKEEHAKRQLARLCEAAPNFTDDVIQAMLVKSPKDYEKLNPHMVHGAFHGGDRGIAQSGGLRPAPGWGSHRMPIAGLYQTGATTHPGGSITGAPGRNAAMVLLHDLGHDPAEVLRR</sequence>
<organism evidence="5 6">
    <name type="scientific">Trebonia kvetii</name>
    <dbReference type="NCBI Taxonomy" id="2480626"/>
    <lineage>
        <taxon>Bacteria</taxon>
        <taxon>Bacillati</taxon>
        <taxon>Actinomycetota</taxon>
        <taxon>Actinomycetes</taxon>
        <taxon>Streptosporangiales</taxon>
        <taxon>Treboniaceae</taxon>
        <taxon>Trebonia</taxon>
    </lineage>
</organism>
<dbReference type="PANTHER" id="PTHR10668">
    <property type="entry name" value="PHYTOENE DEHYDROGENASE"/>
    <property type="match status" value="1"/>
</dbReference>
<reference evidence="5 6" key="1">
    <citation type="submission" date="2018-11" db="EMBL/GenBank/DDBJ databases">
        <title>Trebonia kvetii gen.nov., sp.nov., a novel acidophilic actinobacterium, and proposal of the new actinobacterial family Treboniaceae fam. nov.</title>
        <authorList>
            <person name="Rapoport D."/>
            <person name="Sagova-Mareckova M."/>
            <person name="Sedlacek I."/>
            <person name="Provaznik J."/>
            <person name="Kralova S."/>
            <person name="Pavlinic D."/>
            <person name="Benes V."/>
            <person name="Kopecky J."/>
        </authorList>
    </citation>
    <scope>NUCLEOTIDE SEQUENCE [LARGE SCALE GENOMIC DNA]</scope>
    <source>
        <strain evidence="5 6">15Tr583</strain>
    </source>
</reference>
<evidence type="ECO:0000259" key="4">
    <source>
        <dbReference type="Pfam" id="PF01593"/>
    </source>
</evidence>
<dbReference type="Proteomes" id="UP000460272">
    <property type="component" value="Unassembled WGS sequence"/>
</dbReference>
<dbReference type="Pfam" id="PF01593">
    <property type="entry name" value="Amino_oxidase"/>
    <property type="match status" value="1"/>
</dbReference>
<dbReference type="GO" id="GO:0016491">
    <property type="term" value="F:oxidoreductase activity"/>
    <property type="evidence" value="ECO:0007669"/>
    <property type="project" value="InterPro"/>
</dbReference>
<dbReference type="InterPro" id="IPR036188">
    <property type="entry name" value="FAD/NAD-bd_sf"/>
</dbReference>
<evidence type="ECO:0000256" key="3">
    <source>
        <dbReference type="ARBA" id="ARBA00040298"/>
    </source>
</evidence>
<dbReference type="InterPro" id="IPR002937">
    <property type="entry name" value="Amino_oxidase"/>
</dbReference>
<feature type="domain" description="Amine oxidase" evidence="4">
    <location>
        <begin position="34"/>
        <end position="521"/>
    </location>
</feature>
<protein>
    <recommendedName>
        <fullName evidence="3">Pyridine nucleotide-disulfide oxidoreductase domain-containing protein 2</fullName>
    </recommendedName>
</protein>
<dbReference type="AlphaFoldDB" id="A0A6P2C8M7"/>
<proteinExistence type="predicted"/>
<comment type="caution">
    <text evidence="5">The sequence shown here is derived from an EMBL/GenBank/DDBJ whole genome shotgun (WGS) entry which is preliminary data.</text>
</comment>
<name>A0A6P2C8M7_9ACTN</name>
<evidence type="ECO:0000313" key="5">
    <source>
        <dbReference type="EMBL" id="TVZ06686.1"/>
    </source>
</evidence>
<keyword evidence="6" id="KW-1185">Reference proteome</keyword>
<dbReference type="PANTHER" id="PTHR10668:SF103">
    <property type="entry name" value="PYRIDINE NUCLEOTIDE-DISULFIDE OXIDOREDUCTASE DOMAIN-CONTAINING PROTEIN 2"/>
    <property type="match status" value="1"/>
</dbReference>
<comment type="subunit">
    <text evidence="2">Interacts with COX5B; this interaction may contribute to localize PYROXD2 to the inner face of the inner mitochondrial membrane.</text>
</comment>
<evidence type="ECO:0000313" key="6">
    <source>
        <dbReference type="Proteomes" id="UP000460272"/>
    </source>
</evidence>
<accession>A0A6P2C8M7</accession>
<evidence type="ECO:0000256" key="1">
    <source>
        <dbReference type="ARBA" id="ARBA00037217"/>
    </source>
</evidence>
<dbReference type="OrthoDB" id="9774675at2"/>
<evidence type="ECO:0000256" key="2">
    <source>
        <dbReference type="ARBA" id="ARBA00038825"/>
    </source>
</evidence>
<dbReference type="EMBL" id="RPFW01000001">
    <property type="protein sequence ID" value="TVZ06686.1"/>
    <property type="molecule type" value="Genomic_DNA"/>
</dbReference>
<dbReference type="Gene3D" id="3.50.50.60">
    <property type="entry name" value="FAD/NAD(P)-binding domain"/>
    <property type="match status" value="2"/>
</dbReference>
<gene>
    <name evidence="5" type="ORF">EAS64_04735</name>
</gene>